<gene>
    <name evidence="2" type="ORF">SAMN05443248_8774</name>
</gene>
<organism evidence="2 3">
    <name type="scientific">Bradyrhizobium erythrophlei</name>
    <dbReference type="NCBI Taxonomy" id="1437360"/>
    <lineage>
        <taxon>Bacteria</taxon>
        <taxon>Pseudomonadati</taxon>
        <taxon>Pseudomonadota</taxon>
        <taxon>Alphaproteobacteria</taxon>
        <taxon>Hyphomicrobiales</taxon>
        <taxon>Nitrobacteraceae</taxon>
        <taxon>Bradyrhizobium</taxon>
    </lineage>
</organism>
<evidence type="ECO:0000313" key="3">
    <source>
        <dbReference type="Proteomes" id="UP000189796"/>
    </source>
</evidence>
<dbReference type="AlphaFoldDB" id="A0A1M5YV62"/>
<keyword evidence="1" id="KW-0812">Transmembrane</keyword>
<reference evidence="2 3" key="1">
    <citation type="submission" date="2016-11" db="EMBL/GenBank/DDBJ databases">
        <authorList>
            <person name="Jaros S."/>
            <person name="Januszkiewicz K."/>
            <person name="Wedrychowicz H."/>
        </authorList>
    </citation>
    <scope>NUCLEOTIDE SEQUENCE [LARGE SCALE GENOMIC DNA]</scope>
    <source>
        <strain evidence="2 3">GAS138</strain>
    </source>
</reference>
<evidence type="ECO:0000313" key="2">
    <source>
        <dbReference type="EMBL" id="SHI15443.1"/>
    </source>
</evidence>
<keyword evidence="1" id="KW-0472">Membrane</keyword>
<feature type="transmembrane region" description="Helical" evidence="1">
    <location>
        <begin position="35"/>
        <end position="53"/>
    </location>
</feature>
<proteinExistence type="predicted"/>
<dbReference type="Proteomes" id="UP000189796">
    <property type="component" value="Chromosome I"/>
</dbReference>
<dbReference type="OrthoDB" id="8452157at2"/>
<keyword evidence="1" id="KW-1133">Transmembrane helix</keyword>
<protein>
    <submittedName>
        <fullName evidence="2">Uncharacterized protein</fullName>
    </submittedName>
</protein>
<sequence>MRSFRAIRANPSYSTHIHPALNSFADECCGTLARLLAYVGTLALLAIVGIRLWDQLPAGEAGEPAVKADWSLASRSYPAFAVSQFDSPEKTETYEILRHPGGGRKDVFRWAAPGQKPVAELEIYRPGAEFSPSAPAVAEIAARMNPGDGRELEAAGLIDSKFGAVTLLRPAGNADETRSCLGFFKRLDQPSLQISGWSCQGDALPARRAAISCILSRLILLAAGNDPKLAELFARAELRRSSCAAADTSAASADWVTAAENPRLRGAL</sequence>
<accession>A0A1M5YV62</accession>
<dbReference type="RefSeq" id="WP_079606734.1">
    <property type="nucleotide sequence ID" value="NZ_LT670817.1"/>
</dbReference>
<name>A0A1M5YV62_9BRAD</name>
<evidence type="ECO:0000256" key="1">
    <source>
        <dbReference type="SAM" id="Phobius"/>
    </source>
</evidence>
<dbReference type="EMBL" id="LT670817">
    <property type="protein sequence ID" value="SHI15443.1"/>
    <property type="molecule type" value="Genomic_DNA"/>
</dbReference>